<organism evidence="2 3">
    <name type="scientific">Coniochaeta ligniaria NRRL 30616</name>
    <dbReference type="NCBI Taxonomy" id="1408157"/>
    <lineage>
        <taxon>Eukaryota</taxon>
        <taxon>Fungi</taxon>
        <taxon>Dikarya</taxon>
        <taxon>Ascomycota</taxon>
        <taxon>Pezizomycotina</taxon>
        <taxon>Sordariomycetes</taxon>
        <taxon>Sordariomycetidae</taxon>
        <taxon>Coniochaetales</taxon>
        <taxon>Coniochaetaceae</taxon>
        <taxon>Coniochaeta</taxon>
    </lineage>
</organism>
<dbReference type="AlphaFoldDB" id="A0A1J7I3Y1"/>
<gene>
    <name evidence="2" type="ORF">CONLIGDRAFT_650736</name>
</gene>
<sequence length="106" mass="11918">MTEEEADLANFTKNHMEHLEEEDASDDDKDKDSEEDDEEGLNGKTVDGRTLAVDWAVDKRTWEEQHGEGDEAASAEQDKPAKEKKGKEAKKDDLLQRTTPSLATKN</sequence>
<dbReference type="InParanoid" id="A0A1J7I3Y1"/>
<keyword evidence="3" id="KW-1185">Reference proteome</keyword>
<evidence type="ECO:0000313" key="2">
    <source>
        <dbReference type="EMBL" id="OIW22197.1"/>
    </source>
</evidence>
<feature type="compositionally biased region" description="Polar residues" evidence="1">
    <location>
        <begin position="96"/>
        <end position="106"/>
    </location>
</feature>
<evidence type="ECO:0000313" key="3">
    <source>
        <dbReference type="Proteomes" id="UP000182658"/>
    </source>
</evidence>
<feature type="compositionally biased region" description="Basic and acidic residues" evidence="1">
    <location>
        <begin position="56"/>
        <end position="69"/>
    </location>
</feature>
<dbReference type="Proteomes" id="UP000182658">
    <property type="component" value="Unassembled WGS sequence"/>
</dbReference>
<feature type="compositionally biased region" description="Basic and acidic residues" evidence="1">
    <location>
        <begin position="76"/>
        <end position="95"/>
    </location>
</feature>
<reference evidence="2 3" key="1">
    <citation type="submission" date="2016-10" db="EMBL/GenBank/DDBJ databases">
        <title>Draft genome sequence of Coniochaeta ligniaria NRRL30616, a lignocellulolytic fungus for bioabatement of inhibitors in plant biomass hydrolysates.</title>
        <authorList>
            <consortium name="DOE Joint Genome Institute"/>
            <person name="Jimenez D.J."/>
            <person name="Hector R.E."/>
            <person name="Riley R."/>
            <person name="Sun H."/>
            <person name="Grigoriev I.V."/>
            <person name="Van Elsas J.D."/>
            <person name="Nichols N.N."/>
        </authorList>
    </citation>
    <scope>NUCLEOTIDE SEQUENCE [LARGE SCALE GENOMIC DNA]</scope>
    <source>
        <strain evidence="2 3">NRRL 30616</strain>
    </source>
</reference>
<dbReference type="EMBL" id="KV875138">
    <property type="protein sequence ID" value="OIW22197.1"/>
    <property type="molecule type" value="Genomic_DNA"/>
</dbReference>
<feature type="region of interest" description="Disordered" evidence="1">
    <location>
        <begin position="1"/>
        <end position="106"/>
    </location>
</feature>
<feature type="compositionally biased region" description="Acidic residues" evidence="1">
    <location>
        <begin position="19"/>
        <end position="40"/>
    </location>
</feature>
<accession>A0A1J7I3Y1</accession>
<name>A0A1J7I3Y1_9PEZI</name>
<proteinExistence type="predicted"/>
<protein>
    <submittedName>
        <fullName evidence="2">Uncharacterized protein</fullName>
    </submittedName>
</protein>
<dbReference type="OrthoDB" id="267048at2759"/>
<evidence type="ECO:0000256" key="1">
    <source>
        <dbReference type="SAM" id="MobiDB-lite"/>
    </source>
</evidence>